<gene>
    <name evidence="1" type="primary">Birc2-014</name>
</gene>
<dbReference type="AlphaFoldDB" id="A0A6F9D851"/>
<organism evidence="1">
    <name type="scientific">Phallusia mammillata</name>
    <dbReference type="NCBI Taxonomy" id="59560"/>
    <lineage>
        <taxon>Eukaryota</taxon>
        <taxon>Metazoa</taxon>
        <taxon>Chordata</taxon>
        <taxon>Tunicata</taxon>
        <taxon>Ascidiacea</taxon>
        <taxon>Phlebobranchia</taxon>
        <taxon>Ascidiidae</taxon>
        <taxon>Phallusia</taxon>
    </lineage>
</organism>
<sequence>MADHNYSFFSSVEDPFEEDSHFFSHIQDEVNSHDEVTSGDSMENLLMRKETLPKQWRNSPIGDLMTSSGLFYTGFEDVTRCYSCNKVQNGWSKNKEVVDPSLHETNCKHFSNFCKINNNDSAVDTRNPMFAIGKLFKADSVLMTSCNGIASGVFNGLRGFASCLGVQIPVENTPDPVEVLGPVSFNTAIERDNETADALKPNSESNDEEDIFDMLSEIGDDVDIYSSSMNPDNKSTF</sequence>
<evidence type="ECO:0000313" key="1">
    <source>
        <dbReference type="EMBL" id="CAB3225591.1"/>
    </source>
</evidence>
<protein>
    <submittedName>
        <fullName evidence="1">Baculoviral IAP repeat-containing protein 2-like</fullName>
    </submittedName>
</protein>
<proteinExistence type="evidence at transcript level"/>
<reference evidence="1" key="1">
    <citation type="submission" date="2020-04" db="EMBL/GenBank/DDBJ databases">
        <authorList>
            <person name="Neveu A P."/>
        </authorList>
    </citation>
    <scope>NUCLEOTIDE SEQUENCE</scope>
    <source>
        <tissue evidence="1">Whole embryo</tissue>
    </source>
</reference>
<dbReference type="EMBL" id="LR783328">
    <property type="protein sequence ID" value="CAB3225591.1"/>
    <property type="molecule type" value="mRNA"/>
</dbReference>
<dbReference type="InterPro" id="IPR001370">
    <property type="entry name" value="BIR_rpt"/>
</dbReference>
<accession>A0A6F9D851</accession>
<dbReference type="Gene3D" id="1.10.1170.10">
    <property type="entry name" value="Inhibitor Of Apoptosis Protein (2mihbC-IAP-1), Chain A"/>
    <property type="match status" value="1"/>
</dbReference>
<dbReference type="PROSITE" id="PS50143">
    <property type="entry name" value="BIR_REPEAT_2"/>
    <property type="match status" value="1"/>
</dbReference>
<dbReference type="SUPFAM" id="SSF57924">
    <property type="entry name" value="Inhibitor of apoptosis (IAP) repeat"/>
    <property type="match status" value="1"/>
</dbReference>
<name>A0A6F9D851_9ASCI</name>
<dbReference type="Pfam" id="PF00653">
    <property type="entry name" value="BIR"/>
    <property type="match status" value="1"/>
</dbReference>